<dbReference type="EMBL" id="CP018099">
    <property type="protein sequence ID" value="APF17605.1"/>
    <property type="molecule type" value="Genomic_DNA"/>
</dbReference>
<dbReference type="KEGG" id="caby:Cabys_854"/>
<dbReference type="AlphaFoldDB" id="A0A1J1C4J4"/>
<sequence>MRDGTTRNKRSKNITFFSRKREPIANMINPPFVEKFLDSMKIVFSPRQ</sequence>
<evidence type="ECO:0000313" key="2">
    <source>
        <dbReference type="Proteomes" id="UP000183868"/>
    </source>
</evidence>
<organism evidence="1 2">
    <name type="scientific">Caldithrix abyssi DSM 13497</name>
    <dbReference type="NCBI Taxonomy" id="880073"/>
    <lineage>
        <taxon>Bacteria</taxon>
        <taxon>Pseudomonadati</taxon>
        <taxon>Calditrichota</taxon>
        <taxon>Calditrichia</taxon>
        <taxon>Calditrichales</taxon>
        <taxon>Calditrichaceae</taxon>
        <taxon>Caldithrix</taxon>
    </lineage>
</organism>
<accession>A0A1J1C4J4</accession>
<name>A0A1J1C4J4_CALAY</name>
<evidence type="ECO:0000313" key="1">
    <source>
        <dbReference type="EMBL" id="APF17605.1"/>
    </source>
</evidence>
<proteinExistence type="predicted"/>
<protein>
    <submittedName>
        <fullName evidence="1">Uncharacterized protein</fullName>
    </submittedName>
</protein>
<dbReference type="Proteomes" id="UP000183868">
    <property type="component" value="Chromosome"/>
</dbReference>
<reference evidence="1 2" key="1">
    <citation type="submission" date="2016-11" db="EMBL/GenBank/DDBJ databases">
        <title>Genomic analysis of Caldithrix abyssi and proposal of a novel bacterial phylum Caldithrichaeota.</title>
        <authorList>
            <person name="Kublanov I."/>
            <person name="Sigalova O."/>
            <person name="Gavrilov S."/>
            <person name="Lebedinsky A."/>
            <person name="Ivanova N."/>
            <person name="Daum C."/>
            <person name="Reddy T."/>
            <person name="Klenk H.P."/>
            <person name="Goker M."/>
            <person name="Reva O."/>
            <person name="Miroshnichenko M."/>
            <person name="Kyprides N."/>
            <person name="Woyke T."/>
            <person name="Gelfand M."/>
        </authorList>
    </citation>
    <scope>NUCLEOTIDE SEQUENCE [LARGE SCALE GENOMIC DNA]</scope>
    <source>
        <strain evidence="1 2">LF13</strain>
    </source>
</reference>
<gene>
    <name evidence="1" type="ORF">Cabys_854</name>
</gene>